<dbReference type="SMART" id="SM00242">
    <property type="entry name" value="MYSc"/>
    <property type="match status" value="1"/>
</dbReference>
<dbReference type="InterPro" id="IPR000719">
    <property type="entry name" value="Prot_kinase_dom"/>
</dbReference>
<dbReference type="GO" id="GO:0016459">
    <property type="term" value="C:myosin complex"/>
    <property type="evidence" value="ECO:0007669"/>
    <property type="project" value="UniProtKB-KW"/>
</dbReference>
<evidence type="ECO:0000256" key="3">
    <source>
        <dbReference type="ARBA" id="ARBA00008171"/>
    </source>
</evidence>
<proteinExistence type="inferred from homology"/>
<comment type="subcellular location">
    <subcellularLocation>
        <location evidence="2">Cell projection</location>
    </subcellularLocation>
    <subcellularLocation>
        <location evidence="1">Cytoplasm</location>
        <location evidence="1">Cytoskeleton</location>
    </subcellularLocation>
</comment>
<evidence type="ECO:0000259" key="13">
    <source>
        <dbReference type="PROSITE" id="PS51456"/>
    </source>
</evidence>
<comment type="similarity">
    <text evidence="3">Belongs to the protein kinase superfamily. TKL Ser/Thr protein kinase family. ROCO subfamily.</text>
</comment>
<dbReference type="InterPro" id="IPR011009">
    <property type="entry name" value="Kinase-like_dom_sf"/>
</dbReference>
<feature type="compositionally biased region" description="Basic and acidic residues" evidence="11">
    <location>
        <begin position="781"/>
        <end position="800"/>
    </location>
</feature>
<protein>
    <recommendedName>
        <fullName evidence="16">Protein kinase domain-containing protein</fullName>
    </recommendedName>
</protein>
<feature type="compositionally biased region" description="Basic and acidic residues" evidence="11">
    <location>
        <begin position="1092"/>
        <end position="1123"/>
    </location>
</feature>
<reference evidence="14 15" key="1">
    <citation type="submission" date="2020-02" db="EMBL/GenBank/DDBJ databases">
        <authorList>
            <person name="Ferguson B K."/>
        </authorList>
    </citation>
    <scope>NUCLEOTIDE SEQUENCE [LARGE SCALE GENOMIC DNA]</scope>
</reference>
<sequence length="1175" mass="133056">MRFAFPFAEQPPPYGKFTRQNPLERTRQIVRMTCVWPYTSRMGQDIVIKISIENYTSFPVKTPGRWTTYGGRTKNVYCRFGFYTPRNAAMAFTSSSLDLDSAPEPDSRLVLDQLIGEGTYGEVYSARFGGERVAVKILENIAENIEEIQVEFKILRDLCHHPNLPIFHGVFLRRAPVMEQDQLWFVLEVIACEQQENSWYDTRCDVWSLGITAIELAEGDPPLSNLHPMRALFQIPGNPPPRLQRKDCLLLSEFISQILVKDIEFRPYSKHLLGHLLIRKGAEYAHKEYMAEGIAVDLVEFSDNRPVLDMLLSRQMGLLALLDEESRFPRASDKSLIDSTLIKCIRLVWVPEKFHANIKSKLYIRPKSNALCFGIMHYAGRVIYQAEGFLNKNRQVVGSRVLRLLRSSDMTMVKNLLHSSPENGNNLKVLKTIWTTNRENTKKTISLIKTSKIANKRLRQLRGGNTTRACLDSEGELANHVARSSHLIEEKTAISRKLCPLGLISGSEVNSCSIPSWATADNASSPSGQSRSGLHGETGKSPGQASGARQMCTLHGLRHSCPTSWASPAPLSQLTYLDFDQIFDDLPIPQSKLEKMAMFHRQHYRRNEVFIPNVMIIIMFIISGCLHGPQGVIKREGNQVGKTGTKFYPDRELNQSGNMMFRIHTFLTSSLIMSSKFGFIVEDAPCPQPPTLPAPVSADTPVIAKSAPNINCSLDVIVQSDDKTHVPRLSSGSTPHKSSHKDSVHSTSSSKHQHGDSKYKSSHHSSSNSSSHSHRHHSKHRDSNSNRKHESTEHKNEHSSGQHARSSSSSQHHGGSGSSSQRHESSSSSQRRESSRDRKHRCSRCYARQKIKKAHIGVQCRRDRTLPKLQNEKFVTSTNRCVPVTHALDGLKYGKYMRIDTYPNGGASIVHMHQEDLNHLSPNELNELAHEFFEAYKNYSNGTVRYGPLHQISLVGTVTEEVGGFFPDLLNLLEENIFLKMCVQWIEDAKLNQLRREGIRYARISLCDNDIYFLPRNIIHQFRTVSAVTSIAWHVRLKQYYPDEEHNARTKHSRLTSGLNYQVYRDNSVSKNKIIKHEHSSSDSKSHKHHKRESDQKPRDKSVSEGDLSAKKPKLLDGDAEKLKKSHHHRSNSTSNSNSNKRHGDDHHSSSRSSKDSSSSKPRDDTKTTQWCYVQ</sequence>
<keyword evidence="7" id="KW-0206">Cytoskeleton</keyword>
<dbReference type="Gene3D" id="3.30.200.20">
    <property type="entry name" value="Phosphorylase Kinase, domain 1"/>
    <property type="match status" value="1"/>
</dbReference>
<evidence type="ECO:0000256" key="8">
    <source>
        <dbReference type="ARBA" id="ARBA00023273"/>
    </source>
</evidence>
<dbReference type="OrthoDB" id="6020087at2759"/>
<keyword evidence="10" id="KW-0067">ATP-binding</keyword>
<feature type="region of interest" description="Disordered" evidence="11">
    <location>
        <begin position="520"/>
        <end position="547"/>
    </location>
</feature>
<keyword evidence="9" id="KW-0505">Motor protein</keyword>
<feature type="region of interest" description="Disordered" evidence="11">
    <location>
        <begin position="1076"/>
        <end position="1175"/>
    </location>
</feature>
<evidence type="ECO:0008006" key="16">
    <source>
        <dbReference type="Google" id="ProtNLM"/>
    </source>
</evidence>
<feature type="binding site" evidence="10">
    <location>
        <position position="136"/>
    </location>
    <ligand>
        <name>ATP</name>
        <dbReference type="ChEBI" id="CHEBI:30616"/>
    </ligand>
</feature>
<keyword evidence="6 9" id="KW-0009">Actin-binding</keyword>
<evidence type="ECO:0000256" key="1">
    <source>
        <dbReference type="ARBA" id="ARBA00004245"/>
    </source>
</evidence>
<dbReference type="GO" id="GO:0000146">
    <property type="term" value="F:microfilament motor activity"/>
    <property type="evidence" value="ECO:0007669"/>
    <property type="project" value="TreeGrafter"/>
</dbReference>
<keyword evidence="15" id="KW-1185">Reference proteome</keyword>
<feature type="compositionally biased region" description="Basic and acidic residues" evidence="11">
    <location>
        <begin position="821"/>
        <end position="836"/>
    </location>
</feature>
<dbReference type="GO" id="GO:0005524">
    <property type="term" value="F:ATP binding"/>
    <property type="evidence" value="ECO:0007669"/>
    <property type="project" value="UniProtKB-UniRule"/>
</dbReference>
<evidence type="ECO:0000313" key="15">
    <source>
        <dbReference type="Proteomes" id="UP000479000"/>
    </source>
</evidence>
<dbReference type="AlphaFoldDB" id="A0A6H5HF07"/>
<keyword evidence="9" id="KW-0518">Myosin</keyword>
<feature type="compositionally biased region" description="Basic and acidic residues" evidence="11">
    <location>
        <begin position="1142"/>
        <end position="1155"/>
    </location>
</feature>
<dbReference type="GO" id="GO:0030832">
    <property type="term" value="P:regulation of actin filament length"/>
    <property type="evidence" value="ECO:0007669"/>
    <property type="project" value="TreeGrafter"/>
</dbReference>
<feature type="domain" description="Protein kinase" evidence="12">
    <location>
        <begin position="109"/>
        <end position="435"/>
    </location>
</feature>
<dbReference type="InterPro" id="IPR027417">
    <property type="entry name" value="P-loop_NTPase"/>
</dbReference>
<keyword evidence="10" id="KW-0547">Nucleotide-binding</keyword>
<organism evidence="14 15">
    <name type="scientific">Nesidiocoris tenuis</name>
    <dbReference type="NCBI Taxonomy" id="355587"/>
    <lineage>
        <taxon>Eukaryota</taxon>
        <taxon>Metazoa</taxon>
        <taxon>Ecdysozoa</taxon>
        <taxon>Arthropoda</taxon>
        <taxon>Hexapoda</taxon>
        <taxon>Insecta</taxon>
        <taxon>Pterygota</taxon>
        <taxon>Neoptera</taxon>
        <taxon>Paraneoptera</taxon>
        <taxon>Hemiptera</taxon>
        <taxon>Heteroptera</taxon>
        <taxon>Panheteroptera</taxon>
        <taxon>Cimicomorpha</taxon>
        <taxon>Miridae</taxon>
        <taxon>Dicyphina</taxon>
        <taxon>Nesidiocoris</taxon>
    </lineage>
</organism>
<feature type="compositionally biased region" description="Basic and acidic residues" evidence="11">
    <location>
        <begin position="1076"/>
        <end position="1085"/>
    </location>
</feature>
<name>A0A6H5HF07_9HEMI</name>
<dbReference type="PROSITE" id="PS51456">
    <property type="entry name" value="MYOSIN_MOTOR"/>
    <property type="match status" value="1"/>
</dbReference>
<evidence type="ECO:0000256" key="2">
    <source>
        <dbReference type="ARBA" id="ARBA00004316"/>
    </source>
</evidence>
<keyword evidence="4" id="KW-0963">Cytoplasm</keyword>
<dbReference type="PROSITE" id="PS00107">
    <property type="entry name" value="PROTEIN_KINASE_ATP"/>
    <property type="match status" value="1"/>
</dbReference>
<dbReference type="InterPro" id="IPR052409">
    <property type="entry name" value="Myosin-III_kinase_activity"/>
</dbReference>
<dbReference type="Proteomes" id="UP000479000">
    <property type="component" value="Unassembled WGS sequence"/>
</dbReference>
<evidence type="ECO:0000256" key="10">
    <source>
        <dbReference type="PROSITE-ProRule" id="PRU10141"/>
    </source>
</evidence>
<keyword evidence="5" id="KW-0677">Repeat</keyword>
<feature type="region of interest" description="Disordered" evidence="11">
    <location>
        <begin position="723"/>
        <end position="843"/>
    </location>
</feature>
<comment type="caution">
    <text evidence="9">Lacks conserved residue(s) required for the propagation of feature annotation.</text>
</comment>
<dbReference type="Gene3D" id="1.10.510.10">
    <property type="entry name" value="Transferase(Phosphotransferase) domain 1"/>
    <property type="match status" value="1"/>
</dbReference>
<feature type="compositionally biased region" description="Low complexity" evidence="11">
    <location>
        <begin position="801"/>
        <end position="813"/>
    </location>
</feature>
<dbReference type="InterPro" id="IPR001609">
    <property type="entry name" value="Myosin_head_motor_dom-like"/>
</dbReference>
<dbReference type="GO" id="GO:0042995">
    <property type="term" value="C:cell projection"/>
    <property type="evidence" value="ECO:0007669"/>
    <property type="project" value="UniProtKB-SubCell"/>
</dbReference>
<evidence type="ECO:0000259" key="12">
    <source>
        <dbReference type="PROSITE" id="PS50011"/>
    </source>
</evidence>
<dbReference type="InterPro" id="IPR017441">
    <property type="entry name" value="Protein_kinase_ATP_BS"/>
</dbReference>
<dbReference type="GO" id="GO:0004674">
    <property type="term" value="F:protein serine/threonine kinase activity"/>
    <property type="evidence" value="ECO:0007669"/>
    <property type="project" value="TreeGrafter"/>
</dbReference>
<dbReference type="PANTHER" id="PTHR46256">
    <property type="entry name" value="AGAP011099-PA"/>
    <property type="match status" value="1"/>
</dbReference>
<feature type="compositionally biased region" description="Polar residues" evidence="11">
    <location>
        <begin position="520"/>
        <end position="532"/>
    </location>
</feature>
<dbReference type="SUPFAM" id="SSF52540">
    <property type="entry name" value="P-loop containing nucleoside triphosphate hydrolases"/>
    <property type="match status" value="1"/>
</dbReference>
<evidence type="ECO:0000313" key="14">
    <source>
        <dbReference type="EMBL" id="CAB0014896.1"/>
    </source>
</evidence>
<feature type="domain" description="Myosin motor" evidence="13">
    <location>
        <begin position="287"/>
        <end position="447"/>
    </location>
</feature>
<dbReference type="InterPro" id="IPR001245">
    <property type="entry name" value="Ser-Thr/Tyr_kinase_cat_dom"/>
</dbReference>
<evidence type="ECO:0000256" key="4">
    <source>
        <dbReference type="ARBA" id="ARBA00022490"/>
    </source>
</evidence>
<evidence type="ECO:0000256" key="6">
    <source>
        <dbReference type="ARBA" id="ARBA00023203"/>
    </source>
</evidence>
<evidence type="ECO:0000256" key="11">
    <source>
        <dbReference type="SAM" id="MobiDB-lite"/>
    </source>
</evidence>
<evidence type="ECO:0000256" key="7">
    <source>
        <dbReference type="ARBA" id="ARBA00023212"/>
    </source>
</evidence>
<evidence type="ECO:0000256" key="5">
    <source>
        <dbReference type="ARBA" id="ARBA00022737"/>
    </source>
</evidence>
<dbReference type="Pfam" id="PF00063">
    <property type="entry name" value="Myosin_head"/>
    <property type="match status" value="1"/>
</dbReference>
<dbReference type="EMBL" id="CADCXU010028240">
    <property type="protein sequence ID" value="CAB0014896.1"/>
    <property type="molecule type" value="Genomic_DNA"/>
</dbReference>
<dbReference type="PANTHER" id="PTHR46256:SF3">
    <property type="entry name" value="MYOSIN MOTOR DOMAIN-CONTAINING PROTEIN"/>
    <property type="match status" value="1"/>
</dbReference>
<accession>A0A6H5HF07</accession>
<keyword evidence="8" id="KW-0966">Cell projection</keyword>
<dbReference type="SUPFAM" id="SSF56112">
    <property type="entry name" value="Protein kinase-like (PK-like)"/>
    <property type="match status" value="1"/>
</dbReference>
<dbReference type="GO" id="GO:0003779">
    <property type="term" value="F:actin binding"/>
    <property type="evidence" value="ECO:0007669"/>
    <property type="project" value="UniProtKB-KW"/>
</dbReference>
<gene>
    <name evidence="14" type="ORF">NTEN_LOCUS19298</name>
</gene>
<dbReference type="PROSITE" id="PS50011">
    <property type="entry name" value="PROTEIN_KINASE_DOM"/>
    <property type="match status" value="1"/>
</dbReference>
<comment type="similarity">
    <text evidence="9">Belongs to the TRAFAC class myosin-kinesin ATPase superfamily. Myosin family.</text>
</comment>
<dbReference type="Pfam" id="PF07714">
    <property type="entry name" value="PK_Tyr_Ser-Thr"/>
    <property type="match status" value="1"/>
</dbReference>
<evidence type="ECO:0000256" key="9">
    <source>
        <dbReference type="PROSITE-ProRule" id="PRU00782"/>
    </source>
</evidence>
<dbReference type="Gene3D" id="1.20.58.530">
    <property type="match status" value="1"/>
</dbReference>